<dbReference type="InterPro" id="IPR013321">
    <property type="entry name" value="Arc_rbn_hlx_hlx"/>
</dbReference>
<keyword evidence="4" id="KW-0804">Transcription</keyword>
<dbReference type="Pfam" id="PF08753">
    <property type="entry name" value="NikR_C"/>
    <property type="match status" value="1"/>
</dbReference>
<keyword evidence="9" id="KW-1185">Reference proteome</keyword>
<dbReference type="Gene3D" id="1.10.1220.10">
    <property type="entry name" value="Met repressor-like"/>
    <property type="match status" value="1"/>
</dbReference>
<evidence type="ECO:0000259" key="7">
    <source>
        <dbReference type="Pfam" id="PF08753"/>
    </source>
</evidence>
<dbReference type="SUPFAM" id="SSF55021">
    <property type="entry name" value="ACT-like"/>
    <property type="match status" value="1"/>
</dbReference>
<keyword evidence="3" id="KW-0238">DNA-binding</keyword>
<name>A0A1N7L044_9RHOB</name>
<dbReference type="Gene3D" id="3.30.70.1150">
    <property type="entry name" value="ACT-like. Chain A, domain 2"/>
    <property type="match status" value="1"/>
</dbReference>
<accession>A0A1N7L044</accession>
<evidence type="ECO:0000259" key="6">
    <source>
        <dbReference type="Pfam" id="PF01402"/>
    </source>
</evidence>
<dbReference type="InterPro" id="IPR045865">
    <property type="entry name" value="ACT-like_dom_sf"/>
</dbReference>
<feature type="domain" description="Transcription factor NikR nickel binding C-terminal" evidence="7">
    <location>
        <begin position="54"/>
        <end position="128"/>
    </location>
</feature>
<protein>
    <submittedName>
        <fullName evidence="8">CopG family transcriptional regulator, nickel-responsive regulator</fullName>
    </submittedName>
</protein>
<evidence type="ECO:0000256" key="5">
    <source>
        <dbReference type="SAM" id="MobiDB-lite"/>
    </source>
</evidence>
<dbReference type="OrthoDB" id="9806294at2"/>
<dbReference type="AlphaFoldDB" id="A0A1N7L044"/>
<feature type="compositionally biased region" description="Basic and acidic residues" evidence="5">
    <location>
        <begin position="147"/>
        <end position="157"/>
    </location>
</feature>
<feature type="domain" description="Ribbon-helix-helix protein CopG" evidence="6">
    <location>
        <begin position="3"/>
        <end position="42"/>
    </location>
</feature>
<dbReference type="InterPro" id="IPR002145">
    <property type="entry name" value="CopG"/>
</dbReference>
<dbReference type="EMBL" id="FTOG01000003">
    <property type="protein sequence ID" value="SIS67203.1"/>
    <property type="molecule type" value="Genomic_DNA"/>
</dbReference>
<proteinExistence type="inferred from homology"/>
<dbReference type="Proteomes" id="UP000186221">
    <property type="component" value="Unassembled WGS sequence"/>
</dbReference>
<reference evidence="9" key="1">
    <citation type="submission" date="2017-01" db="EMBL/GenBank/DDBJ databases">
        <authorList>
            <person name="Varghese N."/>
            <person name="Submissions S."/>
        </authorList>
    </citation>
    <scope>NUCLEOTIDE SEQUENCE [LARGE SCALE GENOMIC DNA]</scope>
    <source>
        <strain evidence="9">DSM 19945</strain>
    </source>
</reference>
<dbReference type="NCBIfam" id="NF002815">
    <property type="entry name" value="PRK02967.1"/>
    <property type="match status" value="1"/>
</dbReference>
<evidence type="ECO:0000256" key="2">
    <source>
        <dbReference type="ARBA" id="ARBA00023015"/>
    </source>
</evidence>
<dbReference type="RefSeq" id="WP_076484157.1">
    <property type="nucleotide sequence ID" value="NZ_FTOG01000003.1"/>
</dbReference>
<dbReference type="SUPFAM" id="SSF47598">
    <property type="entry name" value="Ribbon-helix-helix"/>
    <property type="match status" value="1"/>
</dbReference>
<dbReference type="InterPro" id="IPR010985">
    <property type="entry name" value="Ribbon_hlx_hlx"/>
</dbReference>
<evidence type="ECO:0000256" key="4">
    <source>
        <dbReference type="ARBA" id="ARBA00023163"/>
    </source>
</evidence>
<evidence type="ECO:0000313" key="9">
    <source>
        <dbReference type="Proteomes" id="UP000186221"/>
    </source>
</evidence>
<dbReference type="STRING" id="453582.SAMN05421580_103148"/>
<dbReference type="InterPro" id="IPR014864">
    <property type="entry name" value="TF_NikR_Ni-bd_C"/>
</dbReference>
<dbReference type="PANTHER" id="PTHR34719:SF2">
    <property type="entry name" value="NICKEL-RESPONSIVE REGULATOR"/>
    <property type="match status" value="1"/>
</dbReference>
<dbReference type="InterPro" id="IPR050192">
    <property type="entry name" value="CopG/NikR_regulator"/>
</dbReference>
<dbReference type="Pfam" id="PF01402">
    <property type="entry name" value="RHH_1"/>
    <property type="match status" value="1"/>
</dbReference>
<organism evidence="8 9">
    <name type="scientific">Rhodobacter aestuarii</name>
    <dbReference type="NCBI Taxonomy" id="453582"/>
    <lineage>
        <taxon>Bacteria</taxon>
        <taxon>Pseudomonadati</taxon>
        <taxon>Pseudomonadota</taxon>
        <taxon>Alphaproteobacteria</taxon>
        <taxon>Rhodobacterales</taxon>
        <taxon>Rhodobacter group</taxon>
        <taxon>Rhodobacter</taxon>
    </lineage>
</organism>
<comment type="similarity">
    <text evidence="1">Belongs to the transcriptional regulatory CopG/NikR family.</text>
</comment>
<dbReference type="CDD" id="cd22231">
    <property type="entry name" value="RHH_NikR_HicB-like"/>
    <property type="match status" value="1"/>
</dbReference>
<dbReference type="GO" id="GO:0006355">
    <property type="term" value="P:regulation of DNA-templated transcription"/>
    <property type="evidence" value="ECO:0007669"/>
    <property type="project" value="InterPro"/>
</dbReference>
<gene>
    <name evidence="8" type="ORF">SAMN05421580_103148</name>
</gene>
<dbReference type="GO" id="GO:0003677">
    <property type="term" value="F:DNA binding"/>
    <property type="evidence" value="ECO:0007669"/>
    <property type="project" value="UniProtKB-KW"/>
</dbReference>
<dbReference type="PANTHER" id="PTHR34719">
    <property type="entry name" value="NICKEL-RESPONSIVE REGULATOR"/>
    <property type="match status" value="1"/>
</dbReference>
<evidence type="ECO:0000256" key="3">
    <source>
        <dbReference type="ARBA" id="ARBA00023125"/>
    </source>
</evidence>
<keyword evidence="2" id="KW-0805">Transcription regulation</keyword>
<evidence type="ECO:0000313" key="8">
    <source>
        <dbReference type="EMBL" id="SIS67203.1"/>
    </source>
</evidence>
<feature type="region of interest" description="Disordered" evidence="5">
    <location>
        <begin position="132"/>
        <end position="172"/>
    </location>
</feature>
<dbReference type="InterPro" id="IPR027271">
    <property type="entry name" value="Acetolactate_synth/TF_NikR_C"/>
</dbReference>
<sequence length="172" mass="18531">MQRITITLTDEIAEELDLFMAQSGAGNRSEAIRDLVRRALATRPDAPPEAPCLAVMSCTVDQSVRNLGARLAQRRLDTHDRTVAALSVPLDHTTSLEIEVTRGTLGTLTRAAEAQFLERGVAHGALALIPVGHDGPRHSHTHPHGAHGHEHGHEHSHTVVQTSFRPGPPDAS</sequence>
<evidence type="ECO:0000256" key="1">
    <source>
        <dbReference type="ARBA" id="ARBA00008478"/>
    </source>
</evidence>